<evidence type="ECO:0000256" key="3">
    <source>
        <dbReference type="ARBA" id="ARBA00012948"/>
    </source>
</evidence>
<evidence type="ECO:0000313" key="14">
    <source>
        <dbReference type="EMBL" id="PQO29242.1"/>
    </source>
</evidence>
<evidence type="ECO:0000259" key="13">
    <source>
        <dbReference type="SMART" id="SM00822"/>
    </source>
</evidence>
<keyword evidence="4 12" id="KW-0444">Lipid biosynthesis</keyword>
<dbReference type="FunFam" id="3.40.50.720:FF:000037">
    <property type="entry name" value="3-oxoacyl-[acyl-carrier-protein] reductase FabG"/>
    <property type="match status" value="1"/>
</dbReference>
<dbReference type="InterPro" id="IPR036291">
    <property type="entry name" value="NAD(P)-bd_dom_sf"/>
</dbReference>
<dbReference type="SUPFAM" id="SSF51735">
    <property type="entry name" value="NAD(P)-binding Rossmann-fold domains"/>
    <property type="match status" value="1"/>
</dbReference>
<dbReference type="InterPro" id="IPR057326">
    <property type="entry name" value="KR_dom"/>
</dbReference>
<dbReference type="EC" id="1.1.1.100" evidence="3 12"/>
<dbReference type="InterPro" id="IPR011284">
    <property type="entry name" value="3oxo_ACP_reduc"/>
</dbReference>
<comment type="subunit">
    <text evidence="12">Homotetramer.</text>
</comment>
<evidence type="ECO:0000256" key="2">
    <source>
        <dbReference type="ARBA" id="ARBA00006484"/>
    </source>
</evidence>
<comment type="function">
    <text evidence="12">Catalyzes the NADPH-dependent reduction of beta-ketoacyl-ACP substrates to beta-hydroxyacyl-ACP products, the first reductive step in the elongation cycle of fatty acid biosynthesis.</text>
</comment>
<dbReference type="NCBIfam" id="TIGR01830">
    <property type="entry name" value="3oxo_ACP_reduc"/>
    <property type="match status" value="1"/>
</dbReference>
<comment type="pathway">
    <text evidence="1 12">Lipid metabolism; fatty acid biosynthesis.</text>
</comment>
<dbReference type="UniPathway" id="UPA00094"/>
<keyword evidence="6 11" id="KW-0521">NADP</keyword>
<feature type="binding site" evidence="11">
    <location>
        <position position="197"/>
    </location>
    <ligand>
        <name>NADP(+)</name>
        <dbReference type="ChEBI" id="CHEBI:58349"/>
    </ligand>
</feature>
<dbReference type="AlphaFoldDB" id="A0A2S8FAS5"/>
<evidence type="ECO:0000256" key="5">
    <source>
        <dbReference type="ARBA" id="ARBA00022832"/>
    </source>
</evidence>
<dbReference type="CDD" id="cd05333">
    <property type="entry name" value="BKR_SDR_c"/>
    <property type="match status" value="1"/>
</dbReference>
<evidence type="ECO:0000256" key="7">
    <source>
        <dbReference type="ARBA" id="ARBA00023002"/>
    </source>
</evidence>
<gene>
    <name evidence="14" type="primary">fabG</name>
    <name evidence="14" type="ORF">C5Y96_15970</name>
</gene>
<feature type="active site" description="Proton acceptor" evidence="10">
    <location>
        <position position="164"/>
    </location>
</feature>
<organism evidence="14 15">
    <name type="scientific">Blastopirellula marina</name>
    <dbReference type="NCBI Taxonomy" id="124"/>
    <lineage>
        <taxon>Bacteria</taxon>
        <taxon>Pseudomonadati</taxon>
        <taxon>Planctomycetota</taxon>
        <taxon>Planctomycetia</taxon>
        <taxon>Pirellulales</taxon>
        <taxon>Pirellulaceae</taxon>
        <taxon>Blastopirellula</taxon>
    </lineage>
</organism>
<feature type="binding site" evidence="11">
    <location>
        <begin position="164"/>
        <end position="168"/>
    </location>
    <ligand>
        <name>NADP(+)</name>
        <dbReference type="ChEBI" id="CHEBI:58349"/>
    </ligand>
</feature>
<name>A0A2S8FAS5_9BACT</name>
<keyword evidence="7 12" id="KW-0560">Oxidoreductase</keyword>
<dbReference type="PANTHER" id="PTHR42879:SF2">
    <property type="entry name" value="3-OXOACYL-[ACYL-CARRIER-PROTEIN] REDUCTASE FABG"/>
    <property type="match status" value="1"/>
</dbReference>
<dbReference type="NCBIfam" id="NF005559">
    <property type="entry name" value="PRK07231.1"/>
    <property type="match status" value="1"/>
</dbReference>
<evidence type="ECO:0000256" key="4">
    <source>
        <dbReference type="ARBA" id="ARBA00022516"/>
    </source>
</evidence>
<evidence type="ECO:0000256" key="8">
    <source>
        <dbReference type="ARBA" id="ARBA00023098"/>
    </source>
</evidence>
<evidence type="ECO:0000256" key="11">
    <source>
        <dbReference type="PIRSR" id="PIRSR611284-2"/>
    </source>
</evidence>
<dbReference type="PROSITE" id="PS00061">
    <property type="entry name" value="ADH_SHORT"/>
    <property type="match status" value="1"/>
</dbReference>
<dbReference type="InterPro" id="IPR050259">
    <property type="entry name" value="SDR"/>
</dbReference>
<protein>
    <recommendedName>
        <fullName evidence="3 12">3-oxoacyl-[acyl-carrier-protein] reductase</fullName>
        <ecNumber evidence="3 12">1.1.1.100</ecNumber>
    </recommendedName>
</protein>
<evidence type="ECO:0000256" key="6">
    <source>
        <dbReference type="ARBA" id="ARBA00022857"/>
    </source>
</evidence>
<dbReference type="GO" id="GO:0051287">
    <property type="term" value="F:NAD binding"/>
    <property type="evidence" value="ECO:0007669"/>
    <property type="project" value="UniProtKB-UniRule"/>
</dbReference>
<comment type="catalytic activity">
    <reaction evidence="12">
        <text>a (3R)-hydroxyacyl-[ACP] + NADP(+) = a 3-oxoacyl-[ACP] + NADPH + H(+)</text>
        <dbReference type="Rhea" id="RHEA:17397"/>
        <dbReference type="Rhea" id="RHEA-COMP:9916"/>
        <dbReference type="Rhea" id="RHEA-COMP:9945"/>
        <dbReference type="ChEBI" id="CHEBI:15378"/>
        <dbReference type="ChEBI" id="CHEBI:57783"/>
        <dbReference type="ChEBI" id="CHEBI:58349"/>
        <dbReference type="ChEBI" id="CHEBI:78776"/>
        <dbReference type="ChEBI" id="CHEBI:78827"/>
        <dbReference type="EC" id="1.1.1.100"/>
    </reaction>
</comment>
<comment type="caution">
    <text evidence="14">The sequence shown here is derived from an EMBL/GenBank/DDBJ whole genome shotgun (WGS) entry which is preliminary data.</text>
</comment>
<keyword evidence="5 12" id="KW-0276">Fatty acid metabolism</keyword>
<dbReference type="InterPro" id="IPR020904">
    <property type="entry name" value="Sc_DH/Rdtase_CS"/>
</dbReference>
<sequence length="256" mass="27239">MSDVDRTALPVDLTGKIAIVTGASQGIGQQIAIGLGKRGAKVACVARSADKLAETVAAIKAAGGEAEAFPCDVTSRESVEQLVDKVAETWEKVDILVNNAGVTRDNLLPRMTDEEWDTVINTNLRGMFLFSRAASKYMMRARYGRIINISSVSGIMGNPGQTNYSASKAGMIGFTRSLSRELAGRKVTINAICPGFIESEMTKALGPVVEEEVKKRIPAKRMGKPEEIADAVLFLASDHAAYVTGQVLTVDGGMTG</sequence>
<proteinExistence type="inferred from homology"/>
<dbReference type="PIRSF" id="PIRSF000126">
    <property type="entry name" value="11-beta-HSD1"/>
    <property type="match status" value="1"/>
</dbReference>
<evidence type="ECO:0000256" key="1">
    <source>
        <dbReference type="ARBA" id="ARBA00005194"/>
    </source>
</evidence>
<dbReference type="GO" id="GO:0004316">
    <property type="term" value="F:3-oxoacyl-[acyl-carrier-protein] reductase (NADPH) activity"/>
    <property type="evidence" value="ECO:0007669"/>
    <property type="project" value="UniProtKB-UniRule"/>
</dbReference>
<dbReference type="InterPro" id="IPR002347">
    <property type="entry name" value="SDR_fam"/>
</dbReference>
<dbReference type="PANTHER" id="PTHR42879">
    <property type="entry name" value="3-OXOACYL-(ACYL-CARRIER-PROTEIN) REDUCTASE"/>
    <property type="match status" value="1"/>
</dbReference>
<dbReference type="Proteomes" id="UP000240009">
    <property type="component" value="Unassembled WGS sequence"/>
</dbReference>
<evidence type="ECO:0000256" key="12">
    <source>
        <dbReference type="RuleBase" id="RU366074"/>
    </source>
</evidence>
<dbReference type="Gene3D" id="3.40.50.720">
    <property type="entry name" value="NAD(P)-binding Rossmann-like Domain"/>
    <property type="match status" value="1"/>
</dbReference>
<keyword evidence="9 12" id="KW-0275">Fatty acid biosynthesis</keyword>
<dbReference type="OrthoDB" id="9803333at2"/>
<feature type="domain" description="Ketoreductase" evidence="13">
    <location>
        <begin position="16"/>
        <end position="195"/>
    </location>
</feature>
<dbReference type="PRINTS" id="PR00081">
    <property type="entry name" value="GDHRDH"/>
</dbReference>
<evidence type="ECO:0000313" key="15">
    <source>
        <dbReference type="Proteomes" id="UP000240009"/>
    </source>
</evidence>
<evidence type="ECO:0000256" key="9">
    <source>
        <dbReference type="ARBA" id="ARBA00023160"/>
    </source>
</evidence>
<feature type="binding site" evidence="11">
    <location>
        <position position="99"/>
    </location>
    <ligand>
        <name>NADP(+)</name>
        <dbReference type="ChEBI" id="CHEBI:58349"/>
    </ligand>
</feature>
<dbReference type="GO" id="GO:0030497">
    <property type="term" value="P:fatty acid elongation"/>
    <property type="evidence" value="ECO:0007669"/>
    <property type="project" value="UniProtKB-ARBA"/>
</dbReference>
<dbReference type="EMBL" id="PUIA01000042">
    <property type="protein sequence ID" value="PQO29242.1"/>
    <property type="molecule type" value="Genomic_DNA"/>
</dbReference>
<dbReference type="PRINTS" id="PR00080">
    <property type="entry name" value="SDRFAMILY"/>
</dbReference>
<evidence type="ECO:0000256" key="10">
    <source>
        <dbReference type="PIRSR" id="PIRSR611284-1"/>
    </source>
</evidence>
<dbReference type="RefSeq" id="WP_105355307.1">
    <property type="nucleotide sequence ID" value="NZ_PUIA01000042.1"/>
</dbReference>
<dbReference type="Pfam" id="PF13561">
    <property type="entry name" value="adh_short_C2"/>
    <property type="match status" value="1"/>
</dbReference>
<comment type="similarity">
    <text evidence="2 12">Belongs to the short-chain dehydrogenases/reductases (SDR) family.</text>
</comment>
<reference evidence="14 15" key="1">
    <citation type="submission" date="2018-02" db="EMBL/GenBank/DDBJ databases">
        <title>Comparative genomes isolates from brazilian mangrove.</title>
        <authorList>
            <person name="Araujo J.E."/>
            <person name="Taketani R.G."/>
            <person name="Silva M.C.P."/>
            <person name="Loureco M.V."/>
            <person name="Andreote F.D."/>
        </authorList>
    </citation>
    <scope>NUCLEOTIDE SEQUENCE [LARGE SCALE GENOMIC DNA]</scope>
    <source>
        <strain evidence="14 15">HEX-2 MGV</strain>
    </source>
</reference>
<accession>A0A2S8FAS5</accession>
<dbReference type="NCBIfam" id="NF009466">
    <property type="entry name" value="PRK12826.1-2"/>
    <property type="match status" value="1"/>
</dbReference>
<keyword evidence="8 12" id="KW-0443">Lipid metabolism</keyword>
<dbReference type="SMART" id="SM00822">
    <property type="entry name" value="PKS_KR"/>
    <property type="match status" value="1"/>
</dbReference>